<feature type="domain" description="Pyridoxamine 5'-phosphate oxidase-like" evidence="1">
    <location>
        <begin position="11"/>
        <end position="129"/>
    </location>
</feature>
<dbReference type="InterPro" id="IPR012349">
    <property type="entry name" value="Split_barrel_FMN-bd"/>
</dbReference>
<reference evidence="2 3" key="1">
    <citation type="submission" date="2018-06" db="EMBL/GenBank/DDBJ databases">
        <authorList>
            <consortium name="Pathogen Informatics"/>
            <person name="Doyle S."/>
        </authorList>
    </citation>
    <scope>NUCLEOTIDE SEQUENCE [LARGE SCALE GENOMIC DNA]</scope>
    <source>
        <strain evidence="2 3">NCTC12151</strain>
    </source>
</reference>
<dbReference type="EMBL" id="LS483470">
    <property type="protein sequence ID" value="SQI40918.1"/>
    <property type="molecule type" value="Genomic_DNA"/>
</dbReference>
<dbReference type="Pfam" id="PF22696">
    <property type="entry name" value="Putative_PNPOx_2"/>
    <property type="match status" value="1"/>
</dbReference>
<dbReference type="OrthoDB" id="2146997at2"/>
<keyword evidence="3" id="KW-1185">Reference proteome</keyword>
<evidence type="ECO:0000313" key="2">
    <source>
        <dbReference type="EMBL" id="SQI40918.1"/>
    </source>
</evidence>
<dbReference type="Gene3D" id="2.30.110.10">
    <property type="entry name" value="Electron Transport, Fmn-binding Protein, Chain A"/>
    <property type="match status" value="1"/>
</dbReference>
<evidence type="ECO:0000259" key="1">
    <source>
        <dbReference type="Pfam" id="PF22696"/>
    </source>
</evidence>
<gene>
    <name evidence="2" type="ORF">NCTC12151_01794</name>
</gene>
<dbReference type="KEGG" id="lri:NCTC12151_01794"/>
<dbReference type="SUPFAM" id="SSF50475">
    <property type="entry name" value="FMN-binding split barrel"/>
    <property type="match status" value="1"/>
</dbReference>
<accession>A0A2X4UYN0</accession>
<evidence type="ECO:0000313" key="3">
    <source>
        <dbReference type="Proteomes" id="UP000249005"/>
    </source>
</evidence>
<proteinExistence type="predicted"/>
<protein>
    <submittedName>
        <fullName evidence="2">Pyridoxamine 5'-phosphate oxidase</fullName>
    </submittedName>
</protein>
<dbReference type="Proteomes" id="UP000249005">
    <property type="component" value="Chromosome 1"/>
</dbReference>
<dbReference type="AlphaFoldDB" id="A0A2X4UYN0"/>
<sequence>MNDWHDFHRLMATQSEIALATSRSDTPNVRIVNFCYLPENPGVLWFATFKDNTKVAEFEANSRVAFTTVPYGSTEHVRASRAEVRKSALSLSEMQDAFIEKIPSYRDIIAVAGDELVLYEIHFSQADVILDAQRMGKVEWTDTQ</sequence>
<dbReference type="RefSeq" id="WP_111740323.1">
    <property type="nucleotide sequence ID" value="NZ_LR698987.1"/>
</dbReference>
<organism evidence="2 3">
    <name type="scientific">Leminorella richardii</name>
    <dbReference type="NCBI Taxonomy" id="158841"/>
    <lineage>
        <taxon>Bacteria</taxon>
        <taxon>Pseudomonadati</taxon>
        <taxon>Pseudomonadota</taxon>
        <taxon>Gammaproteobacteria</taxon>
        <taxon>Enterobacterales</taxon>
        <taxon>Budviciaceae</taxon>
        <taxon>Leminorella</taxon>
    </lineage>
</organism>
<name>A0A2X4UYN0_9GAMM</name>
<dbReference type="InterPro" id="IPR055196">
    <property type="entry name" value="Putative_PNPOx_2"/>
</dbReference>